<dbReference type="KEGG" id="pyr:P186_1395"/>
<evidence type="ECO:0000313" key="3">
    <source>
        <dbReference type="Proteomes" id="UP000005867"/>
    </source>
</evidence>
<dbReference type="STRING" id="1104324.P186_1395"/>
<proteinExistence type="predicted"/>
<dbReference type="GeneID" id="11595654"/>
<keyword evidence="3" id="KW-1185">Reference proteome</keyword>
<reference evidence="2 3" key="1">
    <citation type="journal article" date="2012" name="J. Bacteriol.">
        <title>Complete genome sequence of strain 1860, a crenarchaeon of the genus pyrobaculum able to grow with various electron acceptors.</title>
        <authorList>
            <person name="Mardanov A.V."/>
            <person name="Gumerov V.M."/>
            <person name="Slobodkina G.B."/>
            <person name="Beletsky A.V."/>
            <person name="Bonch-Osmolovskaya E.A."/>
            <person name="Ravin N.V."/>
            <person name="Skryabin K.G."/>
        </authorList>
    </citation>
    <scope>NUCLEOTIDE SEQUENCE [LARGE SCALE GENOMIC DNA]</scope>
    <source>
        <strain evidence="2 3">1860</strain>
    </source>
</reference>
<protein>
    <submittedName>
        <fullName evidence="2">Uncharacterized protein</fullName>
    </submittedName>
</protein>
<dbReference type="SUPFAM" id="SSF52540">
    <property type="entry name" value="P-loop containing nucleoside triphosphate hydrolases"/>
    <property type="match status" value="1"/>
</dbReference>
<dbReference type="InterPro" id="IPR027417">
    <property type="entry name" value="P-loop_NTPase"/>
</dbReference>
<dbReference type="RefSeq" id="WP_014288648.1">
    <property type="nucleotide sequence ID" value="NC_016645.1"/>
</dbReference>
<feature type="region of interest" description="Disordered" evidence="1">
    <location>
        <begin position="274"/>
        <end position="426"/>
    </location>
</feature>
<dbReference type="eggNOG" id="arCOG00285">
    <property type="taxonomic scope" value="Archaea"/>
</dbReference>
<gene>
    <name evidence="2" type="ORF">P186_1395</name>
</gene>
<dbReference type="Gene3D" id="3.40.50.300">
    <property type="entry name" value="P-loop containing nucleotide triphosphate hydrolases"/>
    <property type="match status" value="1"/>
</dbReference>
<evidence type="ECO:0000313" key="2">
    <source>
        <dbReference type="EMBL" id="AET32822.1"/>
    </source>
</evidence>
<evidence type="ECO:0000256" key="1">
    <source>
        <dbReference type="SAM" id="MobiDB-lite"/>
    </source>
</evidence>
<dbReference type="HOGENOM" id="CLU_643436_0_0_2"/>
<dbReference type="Proteomes" id="UP000005867">
    <property type="component" value="Chromosome"/>
</dbReference>
<name>G7VE49_9CREN</name>
<dbReference type="EMBL" id="CP003098">
    <property type="protein sequence ID" value="AET32822.1"/>
    <property type="molecule type" value="Genomic_DNA"/>
</dbReference>
<feature type="compositionally biased region" description="Basic and acidic residues" evidence="1">
    <location>
        <begin position="274"/>
        <end position="287"/>
    </location>
</feature>
<accession>G7VE49</accession>
<dbReference type="AlphaFoldDB" id="G7VE49"/>
<dbReference type="BioCyc" id="PSP1104324:GJSN-1371-MONOMER"/>
<sequence length="426" mass="46941">MWGHKLAANTREELLAALLSLKFFGLDTVRGLVLVEKPRGPPFVPVEKVGWGKVCTSPPPLPAAAWRQGRGERPVTYRSALGRGVYWFEQLGIFRRGREWAVAAGCRGRPPFFGWEKVAGWAVAELLGEAPYWRFWPPLTAPVEGHLLIAGGSGAGKTTFLKRYLSQVPRWYVIDLTEEGEYAGLAETVEGSVDLAAMDPDDQALLYSLGIAAAVGAREPAVSAVQLGALRLVARRGAGLAEFLKELREAPDIPQPTREVLYTKLAAACVDHDGGCRPHPALGRDAEMSPPPRRHLDKARQPAGRRNSCPRHHPQNTEKGQGPPGPRRRRVPQNRPPPPRRGSGGEGHKGGQAPRRLHSHRHPEPPRPQTEPPLHNRQLRLLPPIAPSRRPRRPDPKRPHLGRHHSQAGAVPSQDPPWPRSRRSIG</sequence>
<organism evidence="2 3">
    <name type="scientific">Pyrobaculum ferrireducens</name>
    <dbReference type="NCBI Taxonomy" id="1104324"/>
    <lineage>
        <taxon>Archaea</taxon>
        <taxon>Thermoproteota</taxon>
        <taxon>Thermoprotei</taxon>
        <taxon>Thermoproteales</taxon>
        <taxon>Thermoproteaceae</taxon>
        <taxon>Pyrobaculum</taxon>
    </lineage>
</organism>